<dbReference type="Pfam" id="PF13560">
    <property type="entry name" value="HTH_31"/>
    <property type="match status" value="1"/>
</dbReference>
<dbReference type="PROSITE" id="PS50943">
    <property type="entry name" value="HTH_CROC1"/>
    <property type="match status" value="1"/>
</dbReference>
<dbReference type="InterPro" id="IPR043917">
    <property type="entry name" value="DUF5753"/>
</dbReference>
<dbReference type="Pfam" id="PF19054">
    <property type="entry name" value="DUF5753"/>
    <property type="match status" value="1"/>
</dbReference>
<dbReference type="Proteomes" id="UP001499967">
    <property type="component" value="Unassembled WGS sequence"/>
</dbReference>
<dbReference type="EMBL" id="BAAAHP010000009">
    <property type="protein sequence ID" value="GAA0920869.1"/>
    <property type="molecule type" value="Genomic_DNA"/>
</dbReference>
<dbReference type="SMART" id="SM00530">
    <property type="entry name" value="HTH_XRE"/>
    <property type="match status" value="1"/>
</dbReference>
<reference evidence="2 3" key="1">
    <citation type="journal article" date="2019" name="Int. J. Syst. Evol. Microbiol.">
        <title>The Global Catalogue of Microorganisms (GCM) 10K type strain sequencing project: providing services to taxonomists for standard genome sequencing and annotation.</title>
        <authorList>
            <consortium name="The Broad Institute Genomics Platform"/>
            <consortium name="The Broad Institute Genome Sequencing Center for Infectious Disease"/>
            <person name="Wu L."/>
            <person name="Ma J."/>
        </authorList>
    </citation>
    <scope>NUCLEOTIDE SEQUENCE [LARGE SCALE GENOMIC DNA]</scope>
    <source>
        <strain evidence="2 3">JCM 11117</strain>
    </source>
</reference>
<evidence type="ECO:0000313" key="2">
    <source>
        <dbReference type="EMBL" id="GAA0920869.1"/>
    </source>
</evidence>
<proteinExistence type="predicted"/>
<comment type="caution">
    <text evidence="2">The sequence shown here is derived from an EMBL/GenBank/DDBJ whole genome shotgun (WGS) entry which is preliminary data.</text>
</comment>
<protein>
    <submittedName>
        <fullName evidence="2">Helix-turn-helix transcriptional regulator</fullName>
    </submittedName>
</protein>
<dbReference type="CDD" id="cd00093">
    <property type="entry name" value="HTH_XRE"/>
    <property type="match status" value="1"/>
</dbReference>
<dbReference type="InterPro" id="IPR001387">
    <property type="entry name" value="Cro/C1-type_HTH"/>
</dbReference>
<dbReference type="SUPFAM" id="SSF47413">
    <property type="entry name" value="lambda repressor-like DNA-binding domains"/>
    <property type="match status" value="1"/>
</dbReference>
<dbReference type="Gene3D" id="1.10.260.40">
    <property type="entry name" value="lambda repressor-like DNA-binding domains"/>
    <property type="match status" value="1"/>
</dbReference>
<keyword evidence="3" id="KW-1185">Reference proteome</keyword>
<organism evidence="2 3">
    <name type="scientific">Pseudonocardia zijingensis</name>
    <dbReference type="NCBI Taxonomy" id="153376"/>
    <lineage>
        <taxon>Bacteria</taxon>
        <taxon>Bacillati</taxon>
        <taxon>Actinomycetota</taxon>
        <taxon>Actinomycetes</taxon>
        <taxon>Pseudonocardiales</taxon>
        <taxon>Pseudonocardiaceae</taxon>
        <taxon>Pseudonocardia</taxon>
    </lineage>
</organism>
<feature type="domain" description="HTH cro/C1-type" evidence="1">
    <location>
        <begin position="11"/>
        <end position="41"/>
    </location>
</feature>
<gene>
    <name evidence="2" type="ORF">GCM10009559_03610</name>
</gene>
<evidence type="ECO:0000259" key="1">
    <source>
        <dbReference type="PROSITE" id="PS50943"/>
    </source>
</evidence>
<name>A0ABN1P1S9_9PSEU</name>
<sequence length="273" mass="30761">MVRRRVLARQLRQLREDAGLTLEQAAPKLDFSVSKLSRIENAQILIDVHWVRGMLDLYDVGGNRWTELIELAREANQPGWWRAYGLGNNSYIAFETEARRVYDFTPLYVPGLMQTAEYARALMVAVPVARTPEQLDKEVAARMHRQHRLTSMEEPLELVAVVDESVLRRPVGGDEVLRAQLWHIAELAELESVELHVLPDGVGAHAALVSGFIILQFGELGEPDMAYVEHALGALTLDKEREVARARLTFERVLSAALDPAESLALVKRLGRR</sequence>
<accession>A0ABN1P1S9</accession>
<dbReference type="InterPro" id="IPR010982">
    <property type="entry name" value="Lambda_DNA-bd_dom_sf"/>
</dbReference>
<evidence type="ECO:0000313" key="3">
    <source>
        <dbReference type="Proteomes" id="UP001499967"/>
    </source>
</evidence>
<dbReference type="RefSeq" id="WP_343938129.1">
    <property type="nucleotide sequence ID" value="NZ_BAAAHP010000009.1"/>
</dbReference>